<comment type="caution">
    <text evidence="2">The sequence shown here is derived from an EMBL/GenBank/DDBJ whole genome shotgun (WGS) entry which is preliminary data.</text>
</comment>
<feature type="region of interest" description="Disordered" evidence="1">
    <location>
        <begin position="997"/>
        <end position="1017"/>
    </location>
</feature>
<evidence type="ECO:0008006" key="4">
    <source>
        <dbReference type="Google" id="ProtNLM"/>
    </source>
</evidence>
<proteinExistence type="predicted"/>
<sequence>MSDSVFPVSYKDPVYAAADQSASEAAGIPAGLLQSIRLAGEKSNADQVSSAGAVTPYQITPATRALIIKKYNIDPTASPEAAALGAAYLLKEGMQRTGSAAGAVTQYIGGTDPANWGGQTRAYTNRVMAHYARNGGIDTPDAPPSQPQSQALPSAASYGLDPTVVGSAAPPQQPAASVSPPQPAVAPGAGVNAQIVSDYNSGRLSPQDMDAVDARVKAGRIAIDPAQLVRADAGSDNASSGAPASFEAAKGVVPQAKTIGPQTLAAMRNGTLTPDQLAIVQKGLADGSLALPPQAQTPQPDQDNSWSPLGGVSAQSMPTAPVTRAPAAQTGSTLSDVAERGIGGVASGLLGIASAGGRLVGANDFADQANAARHQVEEQVARDTNNSIPGKVAGAIGEAAPYVAAGGASLPTAVAGGALAGAVPSIADNKSGSEIARDAAVGGVAGAVGLGVGKALGHVASSLMENPTIAKGIAKAQGWFGKAPSEATKVAAAGNAADANVAADIAQASGNTPGELATRLETANAPATPGYTPTAAELANDANVTTVQKASTNANPSVFANASADNDAAIAAELTQRGTPNNPGMPANPQAVEQAAEAAAQRSDALAAQGQGEVQPLAQDVAQKLQTPQFDAPVKLAQRMARDEGSTVFDDLQRARQAAAADTLEQIIGTPEQLEALKTARGAQAADDFLATHVGIPIDTPEMAALLQKPAIRKAISQAETTAANQGQGSIFTTATNRSNANVGGAKSAPQKYVSGRGLVNAKAALDDQISAAARAGENSQVRTLQGVKNDLLNVMDTAIPDYAKARANFAEASGPIDAMQAVQSRLYSVVDPVTKEVDPGKLVSAINSIKAEQMKPGIRPADKVPADTLDALTELARHLQNKNGLTGLPGHGQEFIRRALASSEKHAAAQSEFQKILDAQSPAYRELHGAHAQQVGAIESQRASQTALAQAQEAIQNADSPAGLRAIEKLLPDMEAADRAKAIALRQQRARELAMSEVSERNLNSRGETEFNRSQFRSTADKYTPYMSPQDAKQFANVSDDLLRQTASYAKTGKIAGSDTAQNQNVYKRFGSNLGSALKDAAVQGLISGGAGAAFGPVGAIGGMAAGALTGALSRTITQKVSSITTENAAKLLSNGKLLAAALRNYESLAARREFVNQLARKVGYAGAATTANQFNQSR</sequence>
<feature type="region of interest" description="Disordered" evidence="1">
    <location>
        <begin position="134"/>
        <end position="187"/>
    </location>
</feature>
<dbReference type="Proteomes" id="UP001386437">
    <property type="component" value="Unassembled WGS sequence"/>
</dbReference>
<evidence type="ECO:0000256" key="1">
    <source>
        <dbReference type="SAM" id="MobiDB-lite"/>
    </source>
</evidence>
<dbReference type="Gene3D" id="1.10.530.10">
    <property type="match status" value="1"/>
</dbReference>
<dbReference type="InterPro" id="IPR023346">
    <property type="entry name" value="Lysozyme-like_dom_sf"/>
</dbReference>
<dbReference type="EMBL" id="JACFYJ010000006">
    <property type="protein sequence ID" value="MEI5996827.1"/>
    <property type="molecule type" value="Genomic_DNA"/>
</dbReference>
<organism evidence="2 3">
    <name type="scientific">Paraburkholderia bengalensis</name>
    <dbReference type="NCBI Taxonomy" id="2747562"/>
    <lineage>
        <taxon>Bacteria</taxon>
        <taxon>Pseudomonadati</taxon>
        <taxon>Pseudomonadota</taxon>
        <taxon>Betaproteobacteria</taxon>
        <taxon>Burkholderiales</taxon>
        <taxon>Burkholderiaceae</taxon>
        <taxon>Paraburkholderia</taxon>
    </lineage>
</organism>
<protein>
    <recommendedName>
        <fullName evidence="4">Transglycosylase SLT domain-containing protein</fullName>
    </recommendedName>
</protein>
<evidence type="ECO:0000313" key="3">
    <source>
        <dbReference type="Proteomes" id="UP001386437"/>
    </source>
</evidence>
<evidence type="ECO:0000313" key="2">
    <source>
        <dbReference type="EMBL" id="MEI5996827.1"/>
    </source>
</evidence>
<feature type="compositionally biased region" description="Polar residues" evidence="1">
    <location>
        <begin position="1002"/>
        <end position="1017"/>
    </location>
</feature>
<name>A0ABU8IMK3_9BURK</name>
<gene>
    <name evidence="2" type="ORF">H3V53_06315</name>
</gene>
<accession>A0ABU8IMK3</accession>
<reference evidence="2 3" key="1">
    <citation type="journal article" date="2022" name="Arch. Microbiol.">
        <title>Paraburkholderia bengalensis sp. nov. isolated from roots of Oryza sativa, IR64.</title>
        <authorList>
            <person name="Nag P."/>
            <person name="Mondal N."/>
            <person name="Sarkar J."/>
            <person name="Das S."/>
        </authorList>
    </citation>
    <scope>NUCLEOTIDE SEQUENCE [LARGE SCALE GENOMIC DNA]</scope>
    <source>
        <strain evidence="2 3">IR64_4_BI</strain>
    </source>
</reference>
<dbReference type="RefSeq" id="WP_336597229.1">
    <property type="nucleotide sequence ID" value="NZ_JACFYJ010000006.1"/>
</dbReference>
<feature type="region of interest" description="Disordered" evidence="1">
    <location>
        <begin position="289"/>
        <end position="332"/>
    </location>
</feature>
<feature type="compositionally biased region" description="Low complexity" evidence="1">
    <location>
        <begin position="147"/>
        <end position="157"/>
    </location>
</feature>
<feature type="compositionally biased region" description="Low complexity" evidence="1">
    <location>
        <begin position="164"/>
        <end position="187"/>
    </location>
</feature>
<feature type="compositionally biased region" description="Low complexity" evidence="1">
    <location>
        <begin position="289"/>
        <end position="303"/>
    </location>
</feature>
<dbReference type="SUPFAM" id="SSF53955">
    <property type="entry name" value="Lysozyme-like"/>
    <property type="match status" value="1"/>
</dbReference>
<keyword evidence="3" id="KW-1185">Reference proteome</keyword>